<dbReference type="GeneID" id="85322985"/>
<dbReference type="Proteomes" id="UP001172101">
    <property type="component" value="Unassembled WGS sequence"/>
</dbReference>
<accession>A0AA40AVJ0</accession>
<name>A0AA40AVJ0_9PEZI</name>
<proteinExistence type="predicted"/>
<dbReference type="EMBL" id="JAUIRO010000003">
    <property type="protein sequence ID" value="KAK0722820.1"/>
    <property type="molecule type" value="Genomic_DNA"/>
</dbReference>
<reference evidence="1" key="1">
    <citation type="submission" date="2023-06" db="EMBL/GenBank/DDBJ databases">
        <title>Genome-scale phylogeny and comparative genomics of the fungal order Sordariales.</title>
        <authorList>
            <consortium name="Lawrence Berkeley National Laboratory"/>
            <person name="Hensen N."/>
            <person name="Bonometti L."/>
            <person name="Westerberg I."/>
            <person name="Brannstrom I.O."/>
            <person name="Guillou S."/>
            <person name="Cros-Aarteil S."/>
            <person name="Calhoun S."/>
            <person name="Haridas S."/>
            <person name="Kuo A."/>
            <person name="Mondo S."/>
            <person name="Pangilinan J."/>
            <person name="Riley R."/>
            <person name="LaButti K."/>
            <person name="Andreopoulos B."/>
            <person name="Lipzen A."/>
            <person name="Chen C."/>
            <person name="Yanf M."/>
            <person name="Daum C."/>
            <person name="Ng V."/>
            <person name="Clum A."/>
            <person name="Steindorff A."/>
            <person name="Ohm R."/>
            <person name="Martin F."/>
            <person name="Silar P."/>
            <person name="Natvig D."/>
            <person name="Lalanne C."/>
            <person name="Gautier V."/>
            <person name="Ament-velasquez S.L."/>
            <person name="Kruys A."/>
            <person name="Hutchinson M.I."/>
            <person name="Powell A.J."/>
            <person name="Barry K."/>
            <person name="Miller A.N."/>
            <person name="Grigoriev I.V."/>
            <person name="Debuchy R."/>
            <person name="Gladieux P."/>
            <person name="Thoren M.H."/>
            <person name="Johannesson H."/>
        </authorList>
    </citation>
    <scope>NUCLEOTIDE SEQUENCE</scope>
    <source>
        <strain evidence="1">SMH2392-1A</strain>
    </source>
</reference>
<evidence type="ECO:0000313" key="1">
    <source>
        <dbReference type="EMBL" id="KAK0722820.1"/>
    </source>
</evidence>
<protein>
    <submittedName>
        <fullName evidence="1">Uncharacterized protein</fullName>
    </submittedName>
</protein>
<dbReference type="AlphaFoldDB" id="A0AA40AVJ0"/>
<sequence>MARLLMGSTACSLVVLQRTKETCQTTLLGPVHHLGPCGKSCKDTAPKKADDRQDKADPALVQLVQRDGARELEHQTTLAAPRAFTAAIRRHEMISRPSLLVTISFAMAETGKHNENMMTSIYQAGNEH</sequence>
<gene>
    <name evidence="1" type="ORF">B0T26DRAFT_674475</name>
</gene>
<organism evidence="1 2">
    <name type="scientific">Lasiosphaeria miniovina</name>
    <dbReference type="NCBI Taxonomy" id="1954250"/>
    <lineage>
        <taxon>Eukaryota</taxon>
        <taxon>Fungi</taxon>
        <taxon>Dikarya</taxon>
        <taxon>Ascomycota</taxon>
        <taxon>Pezizomycotina</taxon>
        <taxon>Sordariomycetes</taxon>
        <taxon>Sordariomycetidae</taxon>
        <taxon>Sordariales</taxon>
        <taxon>Lasiosphaeriaceae</taxon>
        <taxon>Lasiosphaeria</taxon>
    </lineage>
</organism>
<dbReference type="RefSeq" id="XP_060298744.1">
    <property type="nucleotide sequence ID" value="XM_060439715.1"/>
</dbReference>
<comment type="caution">
    <text evidence="1">The sequence shown here is derived from an EMBL/GenBank/DDBJ whole genome shotgun (WGS) entry which is preliminary data.</text>
</comment>
<evidence type="ECO:0000313" key="2">
    <source>
        <dbReference type="Proteomes" id="UP001172101"/>
    </source>
</evidence>
<keyword evidence="2" id="KW-1185">Reference proteome</keyword>